<protein>
    <submittedName>
        <fullName evidence="3">Uncharacterized protein</fullName>
    </submittedName>
</protein>
<dbReference type="WBParaSite" id="Gr19_v10_g15657.t1">
    <property type="protein sequence ID" value="Gr19_v10_g15657.t1"/>
    <property type="gene ID" value="Gr19_v10_g15657"/>
</dbReference>
<organism evidence="2 3">
    <name type="scientific">Globodera rostochiensis</name>
    <name type="common">Golden nematode worm</name>
    <name type="synonym">Heterodera rostochiensis</name>
    <dbReference type="NCBI Taxonomy" id="31243"/>
    <lineage>
        <taxon>Eukaryota</taxon>
        <taxon>Metazoa</taxon>
        <taxon>Ecdysozoa</taxon>
        <taxon>Nematoda</taxon>
        <taxon>Chromadorea</taxon>
        <taxon>Rhabditida</taxon>
        <taxon>Tylenchina</taxon>
        <taxon>Tylenchomorpha</taxon>
        <taxon>Tylenchoidea</taxon>
        <taxon>Heteroderidae</taxon>
        <taxon>Heteroderinae</taxon>
        <taxon>Globodera</taxon>
    </lineage>
</organism>
<accession>A0A914HDL8</accession>
<keyword evidence="2" id="KW-1185">Reference proteome</keyword>
<dbReference type="Proteomes" id="UP000887572">
    <property type="component" value="Unplaced"/>
</dbReference>
<evidence type="ECO:0000313" key="2">
    <source>
        <dbReference type="Proteomes" id="UP000887572"/>
    </source>
</evidence>
<proteinExistence type="predicted"/>
<sequence>MTMLKVNDASTDDKRSTNFQTTKARADQRVFFFQSAGVHHQWKFKNLKQFFLIQRHMGPIFKNNVNK</sequence>
<evidence type="ECO:0000313" key="3">
    <source>
        <dbReference type="WBParaSite" id="Gr19_v10_g15657.t1"/>
    </source>
</evidence>
<evidence type="ECO:0000256" key="1">
    <source>
        <dbReference type="SAM" id="MobiDB-lite"/>
    </source>
</evidence>
<feature type="region of interest" description="Disordered" evidence="1">
    <location>
        <begin position="1"/>
        <end position="20"/>
    </location>
</feature>
<name>A0A914HDL8_GLORO</name>
<dbReference type="AlphaFoldDB" id="A0A914HDL8"/>
<reference evidence="3" key="1">
    <citation type="submission" date="2022-11" db="UniProtKB">
        <authorList>
            <consortium name="WormBaseParasite"/>
        </authorList>
    </citation>
    <scope>IDENTIFICATION</scope>
</reference>